<dbReference type="PROSITE" id="PS50862">
    <property type="entry name" value="AA_TRNA_LIGASE_II"/>
    <property type="match status" value="1"/>
</dbReference>
<evidence type="ECO:0000256" key="9">
    <source>
        <dbReference type="HAMAP-Rule" id="MF_00125"/>
    </source>
</evidence>
<dbReference type="RefSeq" id="WP_014967902.1">
    <property type="nucleotide sequence ID" value="NC_018664.1"/>
</dbReference>
<dbReference type="SUPFAM" id="SSF55681">
    <property type="entry name" value="Class II aaRS and biotin synthetases"/>
    <property type="match status" value="1"/>
</dbReference>
<dbReference type="InterPro" id="IPR006195">
    <property type="entry name" value="aa-tRNA-synth_II"/>
</dbReference>
<comment type="similarity">
    <text evidence="3 9">Belongs to the class-II aminoacyl-tRNA synthetase family. HisZ subfamily.</text>
</comment>
<feature type="binding site" evidence="10">
    <location>
        <begin position="270"/>
        <end position="271"/>
    </location>
    <ligand>
        <name>L-histidine</name>
        <dbReference type="ChEBI" id="CHEBI:57595"/>
    </ligand>
</feature>
<dbReference type="GO" id="GO:0004821">
    <property type="term" value="F:histidine-tRNA ligase activity"/>
    <property type="evidence" value="ECO:0007669"/>
    <property type="project" value="TreeGrafter"/>
</dbReference>
<accession>K0B2A3</accession>
<reference evidence="12 13" key="1">
    <citation type="journal article" date="2012" name="PLoS ONE">
        <title>The purine-utilizing bacterium Clostridium acidurici 9a: a genome-guided metabolic reconsideration.</title>
        <authorList>
            <person name="Hartwich K."/>
            <person name="Poehlein A."/>
            <person name="Daniel R."/>
        </authorList>
    </citation>
    <scope>NUCLEOTIDE SEQUENCE [LARGE SCALE GENOMIC DNA]</scope>
    <source>
        <strain evidence="13">ATCC 7906 / DSM 604 / BCRC 14475 / CIP 104303 / KCTC 5404 / NCIMB 10678 / 9a</strain>
    </source>
</reference>
<dbReference type="OrthoDB" id="9800814at2"/>
<dbReference type="HAMAP" id="MF_00125">
    <property type="entry name" value="HisZ"/>
    <property type="match status" value="1"/>
</dbReference>
<evidence type="ECO:0000256" key="6">
    <source>
        <dbReference type="ARBA" id="ARBA00022605"/>
    </source>
</evidence>
<keyword evidence="6 9" id="KW-0028">Amino-acid biosynthesis</keyword>
<dbReference type="EMBL" id="CP003326">
    <property type="protein sequence ID" value="AFS78766.1"/>
    <property type="molecule type" value="Genomic_DNA"/>
</dbReference>
<keyword evidence="5 9" id="KW-0963">Cytoplasm</keyword>
<dbReference type="UniPathway" id="UPA00031">
    <property type="reaction ID" value="UER00006"/>
</dbReference>
<dbReference type="InterPro" id="IPR045864">
    <property type="entry name" value="aa-tRNA-synth_II/BPL/LPL"/>
</dbReference>
<dbReference type="InterPro" id="IPR004517">
    <property type="entry name" value="HisZ"/>
</dbReference>
<feature type="domain" description="Aminoacyl-transfer RNA synthetases class-II family profile" evidence="11">
    <location>
        <begin position="22"/>
        <end position="340"/>
    </location>
</feature>
<comment type="subcellular location">
    <subcellularLocation>
        <location evidence="1 9">Cytoplasm</location>
    </subcellularLocation>
</comment>
<dbReference type="HOGENOM" id="CLU_025113_0_0_9"/>
<comment type="pathway">
    <text evidence="2 9">Amino-acid biosynthesis; L-histidine biosynthesis; L-histidine from 5-phospho-alpha-D-ribose 1-diphosphate: step 1/9.</text>
</comment>
<comment type="function">
    <text evidence="8 9">Required for the first step of histidine biosynthesis. May allow the feedback regulation of ATP phosphoribosyltransferase activity by histidine.</text>
</comment>
<dbReference type="PATRIC" id="fig|1128398.3.peg.1806"/>
<comment type="miscellaneous">
    <text evidence="9">This function is generally fulfilled by the C-terminal part of HisG, which is missing in some bacteria such as this one.</text>
</comment>
<dbReference type="PANTHER" id="PTHR43707:SF6">
    <property type="entry name" value="ATP PHOSPHORIBOSYLTRANSFERASE REGULATORY SUBUNIT"/>
    <property type="match status" value="1"/>
</dbReference>
<keyword evidence="7 9" id="KW-0368">Histidine biosynthesis</keyword>
<evidence type="ECO:0000313" key="12">
    <source>
        <dbReference type="EMBL" id="AFS78766.1"/>
    </source>
</evidence>
<dbReference type="eggNOG" id="COG3705">
    <property type="taxonomic scope" value="Bacteria"/>
</dbReference>
<keyword evidence="12" id="KW-0328">Glycosyltransferase</keyword>
<dbReference type="GO" id="GO:0000105">
    <property type="term" value="P:L-histidine biosynthetic process"/>
    <property type="evidence" value="ECO:0007669"/>
    <property type="project" value="UniProtKB-UniRule"/>
</dbReference>
<evidence type="ECO:0000256" key="3">
    <source>
        <dbReference type="ARBA" id="ARBA00005539"/>
    </source>
</evidence>
<feature type="binding site" evidence="10">
    <location>
        <position position="120"/>
    </location>
    <ligand>
        <name>L-histidine</name>
        <dbReference type="ChEBI" id="CHEBI:57595"/>
    </ligand>
</feature>
<dbReference type="InterPro" id="IPR041715">
    <property type="entry name" value="HisRS-like_core"/>
</dbReference>
<dbReference type="Gene3D" id="3.30.930.10">
    <property type="entry name" value="Bira Bifunctional Protein, Domain 2"/>
    <property type="match status" value="1"/>
</dbReference>
<keyword evidence="12" id="KW-0808">Transferase</keyword>
<keyword evidence="13" id="KW-1185">Reference proteome</keyword>
<dbReference type="AlphaFoldDB" id="K0B2A3"/>
<evidence type="ECO:0000313" key="13">
    <source>
        <dbReference type="Proteomes" id="UP000006094"/>
    </source>
</evidence>
<dbReference type="GO" id="GO:0006427">
    <property type="term" value="P:histidyl-tRNA aminoacylation"/>
    <property type="evidence" value="ECO:0007669"/>
    <property type="project" value="TreeGrafter"/>
</dbReference>
<dbReference type="GO" id="GO:0005737">
    <property type="term" value="C:cytoplasm"/>
    <property type="evidence" value="ECO:0007669"/>
    <property type="project" value="UniProtKB-SubCell"/>
</dbReference>
<dbReference type="PANTHER" id="PTHR43707">
    <property type="entry name" value="HISTIDYL-TRNA SYNTHETASE"/>
    <property type="match status" value="1"/>
</dbReference>
<evidence type="ECO:0000256" key="2">
    <source>
        <dbReference type="ARBA" id="ARBA00004667"/>
    </source>
</evidence>
<evidence type="ECO:0000259" key="11">
    <source>
        <dbReference type="PROSITE" id="PS50862"/>
    </source>
</evidence>
<feature type="binding site" evidence="10">
    <location>
        <position position="109"/>
    </location>
    <ligand>
        <name>L-histidine</name>
        <dbReference type="ChEBI" id="CHEBI:57595"/>
    </ligand>
</feature>
<dbReference type="InterPro" id="IPR004516">
    <property type="entry name" value="HisRS/HisZ"/>
</dbReference>
<evidence type="ECO:0000256" key="1">
    <source>
        <dbReference type="ARBA" id="ARBA00004496"/>
    </source>
</evidence>
<dbReference type="KEGG" id="cad:Curi_c17590"/>
<evidence type="ECO:0000256" key="8">
    <source>
        <dbReference type="ARBA" id="ARBA00025246"/>
    </source>
</evidence>
<evidence type="ECO:0000256" key="4">
    <source>
        <dbReference type="ARBA" id="ARBA00020397"/>
    </source>
</evidence>
<feature type="binding site" evidence="10">
    <location>
        <position position="124"/>
    </location>
    <ligand>
        <name>L-histidine</name>
        <dbReference type="ChEBI" id="CHEBI:57595"/>
    </ligand>
</feature>
<gene>
    <name evidence="9 12" type="primary">hisZ</name>
    <name evidence="12" type="ordered locus">Curi_c17590</name>
</gene>
<sequence>MFKFQTPQGVKDELFNEYEKKQRIIKLINDTFKSFGYREAFTPTIEYYDIFSSIKSTVLKDEMFKLIDKSGEILVLRPDVTIPIARMVANNYRTCKKNFKVFYNHQVFRMNNEDRREFAQTGVEFFGSNRPDADAEIISIAIKSLLKVNIDFHIEIGHANYYKGLLEEMNIDSEEVALQLKELIENKNFVELERLTIDLNLDEKVKNVMVQIPKLYGDFEDVLKLAKELCLNDKMCKAVDDLKEVYEIIKDYGYDKYISVDLGLINHLDYYTGVIFKGYMAKHGDIILSGGRYDKLTENYGEHIPATGFGITIDELINGMEKQNGLDTNNYYIDYKVIYKTEDRKEAFKLMELLRDSDFIVESDTLNESLEEITRDDSDIKRILILDKDELEIIDRENNARLNIKLEEFIKNL</sequence>
<dbReference type="Pfam" id="PF13393">
    <property type="entry name" value="tRNA-synt_His"/>
    <property type="match status" value="1"/>
</dbReference>
<protein>
    <recommendedName>
        <fullName evidence="4 9">ATP phosphoribosyltransferase regulatory subunit</fullName>
    </recommendedName>
</protein>
<comment type="subunit">
    <text evidence="9">Heteromultimer composed of HisG and HisZ subunits.</text>
</comment>
<dbReference type="NCBIfam" id="TIGR00443">
    <property type="entry name" value="hisZ_biosyn_reg"/>
    <property type="match status" value="1"/>
</dbReference>
<dbReference type="Proteomes" id="UP000006094">
    <property type="component" value="Chromosome"/>
</dbReference>
<proteinExistence type="inferred from homology"/>
<dbReference type="PIRSF" id="PIRSF001549">
    <property type="entry name" value="His-tRNA_synth"/>
    <property type="match status" value="1"/>
</dbReference>
<dbReference type="CDD" id="cd00773">
    <property type="entry name" value="HisRS-like_core"/>
    <property type="match status" value="1"/>
</dbReference>
<evidence type="ECO:0000256" key="5">
    <source>
        <dbReference type="ARBA" id="ARBA00022490"/>
    </source>
</evidence>
<feature type="binding site" evidence="10">
    <location>
        <begin position="79"/>
        <end position="81"/>
    </location>
    <ligand>
        <name>L-histidine</name>
        <dbReference type="ChEBI" id="CHEBI:57595"/>
    </ligand>
</feature>
<dbReference type="STRING" id="1128398.Curi_c17590"/>
<name>K0B2A3_GOTA9</name>
<evidence type="ECO:0000256" key="7">
    <source>
        <dbReference type="ARBA" id="ARBA00023102"/>
    </source>
</evidence>
<evidence type="ECO:0000256" key="10">
    <source>
        <dbReference type="PIRSR" id="PIRSR001549-1"/>
    </source>
</evidence>
<organism evidence="12 13">
    <name type="scientific">Gottschalkia acidurici (strain ATCC 7906 / DSM 604 / BCRC 14475 / CIP 104303 / KCTC 5404 / NCIMB 10678 / 9a)</name>
    <name type="common">Clostridium acidurici</name>
    <dbReference type="NCBI Taxonomy" id="1128398"/>
    <lineage>
        <taxon>Bacteria</taxon>
        <taxon>Bacillati</taxon>
        <taxon>Bacillota</taxon>
        <taxon>Tissierellia</taxon>
        <taxon>Tissierellales</taxon>
        <taxon>Gottschalkiaceae</taxon>
        <taxon>Gottschalkia</taxon>
    </lineage>
</organism>
<dbReference type="GO" id="GO:0140096">
    <property type="term" value="F:catalytic activity, acting on a protein"/>
    <property type="evidence" value="ECO:0007669"/>
    <property type="project" value="UniProtKB-ARBA"/>
</dbReference>
<dbReference type="GO" id="GO:0016757">
    <property type="term" value="F:glycosyltransferase activity"/>
    <property type="evidence" value="ECO:0007669"/>
    <property type="project" value="UniProtKB-KW"/>
</dbReference>